<dbReference type="Proteomes" id="UP001497512">
    <property type="component" value="Chromosome 11"/>
</dbReference>
<reference evidence="2" key="1">
    <citation type="submission" date="2024-02" db="EMBL/GenBank/DDBJ databases">
        <authorList>
            <consortium name="ELIXIR-Norway"/>
            <consortium name="Elixir Norway"/>
        </authorList>
    </citation>
    <scope>NUCLEOTIDE SEQUENCE</scope>
</reference>
<sequence>MTLLASLVAAGDWISPVLYHLLHLGDACLNWVQVRKWMMMQMLGNTHNSGITLGLLLLMGFLGFNSCATLEVMNGEGILCGFNRKIGRESSFNNDAKYEGVTRDTPLLENSRESLKKLVIS</sequence>
<keyword evidence="1" id="KW-1133">Transmembrane helix</keyword>
<name>A0ABP0THT0_9BRYO</name>
<keyword evidence="3" id="KW-1185">Reference proteome</keyword>
<evidence type="ECO:0000256" key="1">
    <source>
        <dbReference type="SAM" id="Phobius"/>
    </source>
</evidence>
<evidence type="ECO:0000313" key="2">
    <source>
        <dbReference type="EMBL" id="CAK9196899.1"/>
    </source>
</evidence>
<keyword evidence="1" id="KW-0812">Transmembrane</keyword>
<proteinExistence type="predicted"/>
<protein>
    <submittedName>
        <fullName evidence="2">Uncharacterized protein</fullName>
    </submittedName>
</protein>
<dbReference type="EMBL" id="OZ019903">
    <property type="protein sequence ID" value="CAK9196899.1"/>
    <property type="molecule type" value="Genomic_DNA"/>
</dbReference>
<accession>A0ABP0THT0</accession>
<organism evidence="2 3">
    <name type="scientific">Sphagnum troendelagicum</name>
    <dbReference type="NCBI Taxonomy" id="128251"/>
    <lineage>
        <taxon>Eukaryota</taxon>
        <taxon>Viridiplantae</taxon>
        <taxon>Streptophyta</taxon>
        <taxon>Embryophyta</taxon>
        <taxon>Bryophyta</taxon>
        <taxon>Sphagnophytina</taxon>
        <taxon>Sphagnopsida</taxon>
        <taxon>Sphagnales</taxon>
        <taxon>Sphagnaceae</taxon>
        <taxon>Sphagnum</taxon>
    </lineage>
</organism>
<gene>
    <name evidence="2" type="ORF">CSSPTR1EN2_LOCUS3705</name>
</gene>
<evidence type="ECO:0000313" key="3">
    <source>
        <dbReference type="Proteomes" id="UP001497512"/>
    </source>
</evidence>
<feature type="transmembrane region" description="Helical" evidence="1">
    <location>
        <begin position="45"/>
        <end position="64"/>
    </location>
</feature>
<keyword evidence="1" id="KW-0472">Membrane</keyword>